<evidence type="ECO:0000313" key="7">
    <source>
        <dbReference type="EMBL" id="QJR09668.1"/>
    </source>
</evidence>
<evidence type="ECO:0000256" key="3">
    <source>
        <dbReference type="ARBA" id="ARBA00022927"/>
    </source>
</evidence>
<dbReference type="PRINTS" id="PR01594">
    <property type="entry name" value="SECBCHAPRONE"/>
</dbReference>
<keyword evidence="4 6" id="KW-0811">Translocation</keyword>
<keyword evidence="6" id="KW-0963">Cytoplasm</keyword>
<dbReference type="Pfam" id="PF02556">
    <property type="entry name" value="SecB"/>
    <property type="match status" value="1"/>
</dbReference>
<dbReference type="HAMAP" id="MF_00821">
    <property type="entry name" value="SecB"/>
    <property type="match status" value="1"/>
</dbReference>
<comment type="function">
    <text evidence="6">One of the proteins required for the normal export of preproteins out of the cell cytoplasm. It is a molecular chaperone that binds to a subset of precursor proteins, maintaining them in a translocation-competent state. It also specifically binds to its receptor SecA.</text>
</comment>
<dbReference type="GO" id="GO:0015031">
    <property type="term" value="P:protein transport"/>
    <property type="evidence" value="ECO:0007669"/>
    <property type="project" value="UniProtKB-UniRule"/>
</dbReference>
<dbReference type="GO" id="GO:0006457">
    <property type="term" value="P:protein folding"/>
    <property type="evidence" value="ECO:0007669"/>
    <property type="project" value="UniProtKB-UniRule"/>
</dbReference>
<keyword evidence="3 6" id="KW-0653">Protein transport</keyword>
<reference evidence="7 8" key="1">
    <citation type="submission" date="2020-04" db="EMBL/GenBank/DDBJ databases">
        <title>Usitatibacter rugosus gen. nov., sp. nov. and Usitatibacter palustris sp. nov., novel members of Usitatibacteraceae fam. nov. within the order Nitrosomonadales isolated from soil.</title>
        <authorList>
            <person name="Huber K.J."/>
            <person name="Neumann-Schaal M."/>
            <person name="Geppert A."/>
            <person name="Luckner M."/>
            <person name="Wanner G."/>
            <person name="Overmann J."/>
        </authorList>
    </citation>
    <scope>NUCLEOTIDE SEQUENCE [LARGE SCALE GENOMIC DNA]</scope>
    <source>
        <strain evidence="7 8">0125_3</strain>
    </source>
</reference>
<dbReference type="AlphaFoldDB" id="A0A6M4GS69"/>
<dbReference type="Proteomes" id="UP000501534">
    <property type="component" value="Chromosome"/>
</dbReference>
<proteinExistence type="inferred from homology"/>
<name>A0A6M4GS69_9PROT</name>
<dbReference type="NCBIfam" id="NF004394">
    <property type="entry name" value="PRK05751.1-5"/>
    <property type="match status" value="1"/>
</dbReference>
<keyword evidence="8" id="KW-1185">Reference proteome</keyword>
<dbReference type="PANTHER" id="PTHR36918:SF1">
    <property type="entry name" value="PROTEIN-EXPORT PROTEIN SECB"/>
    <property type="match status" value="1"/>
</dbReference>
<evidence type="ECO:0000313" key="8">
    <source>
        <dbReference type="Proteomes" id="UP000501534"/>
    </source>
</evidence>
<dbReference type="GO" id="GO:0051262">
    <property type="term" value="P:protein tetramerization"/>
    <property type="evidence" value="ECO:0007669"/>
    <property type="project" value="InterPro"/>
</dbReference>
<protein>
    <recommendedName>
        <fullName evidence="6">Protein-export protein SecB</fullName>
    </recommendedName>
</protein>
<accession>A0A6M4GS69</accession>
<organism evidence="7 8">
    <name type="scientific">Usitatibacter rugosus</name>
    <dbReference type="NCBI Taxonomy" id="2732067"/>
    <lineage>
        <taxon>Bacteria</taxon>
        <taxon>Pseudomonadati</taxon>
        <taxon>Pseudomonadota</taxon>
        <taxon>Betaproteobacteria</taxon>
        <taxon>Nitrosomonadales</taxon>
        <taxon>Usitatibacteraceae</taxon>
        <taxon>Usitatibacter</taxon>
    </lineage>
</organism>
<dbReference type="InterPro" id="IPR003708">
    <property type="entry name" value="SecB"/>
</dbReference>
<dbReference type="KEGG" id="uru:DSM104443_00717"/>
<gene>
    <name evidence="6 7" type="primary">secB</name>
    <name evidence="7" type="ORF">DSM104443_00717</name>
</gene>
<dbReference type="GO" id="GO:0051082">
    <property type="term" value="F:unfolded protein binding"/>
    <property type="evidence" value="ECO:0007669"/>
    <property type="project" value="InterPro"/>
</dbReference>
<dbReference type="NCBIfam" id="NF004392">
    <property type="entry name" value="PRK05751.1-3"/>
    <property type="match status" value="1"/>
</dbReference>
<dbReference type="RefSeq" id="WP_171089565.1">
    <property type="nucleotide sequence ID" value="NZ_CP053069.1"/>
</dbReference>
<sequence>MSDAQNQPQFSIEKLFVKDISLEIPNAPQVFLEREVPTVDIQLHHNSTQVDTDVYMTVLTVTVTAKSKDKTLFLVEVGQAGVFVVRNVPRQDLDPILGIACPNLLFPYAREVVSDLTSRAGFPPVVLNPVNFESIYQQAAESAAPVAPSIITPSSH</sequence>
<dbReference type="SUPFAM" id="SSF54611">
    <property type="entry name" value="SecB-like"/>
    <property type="match status" value="1"/>
</dbReference>
<comment type="subcellular location">
    <subcellularLocation>
        <location evidence="6">Cytoplasm</location>
    </subcellularLocation>
</comment>
<keyword evidence="2 6" id="KW-0813">Transport</keyword>
<evidence type="ECO:0000256" key="6">
    <source>
        <dbReference type="HAMAP-Rule" id="MF_00821"/>
    </source>
</evidence>
<dbReference type="InterPro" id="IPR035958">
    <property type="entry name" value="SecB-like_sf"/>
</dbReference>
<dbReference type="NCBIfam" id="TIGR00809">
    <property type="entry name" value="secB"/>
    <property type="match status" value="1"/>
</dbReference>
<evidence type="ECO:0000256" key="4">
    <source>
        <dbReference type="ARBA" id="ARBA00023010"/>
    </source>
</evidence>
<dbReference type="EMBL" id="CP053069">
    <property type="protein sequence ID" value="QJR09668.1"/>
    <property type="molecule type" value="Genomic_DNA"/>
</dbReference>
<dbReference type="Gene3D" id="3.10.420.10">
    <property type="entry name" value="SecB-like"/>
    <property type="match status" value="1"/>
</dbReference>
<comment type="subunit">
    <text evidence="6">Homotetramer, a dimer of dimers. One homotetramer interacts with 1 SecA dimer.</text>
</comment>
<dbReference type="GO" id="GO:0005737">
    <property type="term" value="C:cytoplasm"/>
    <property type="evidence" value="ECO:0007669"/>
    <property type="project" value="UniProtKB-SubCell"/>
</dbReference>
<dbReference type="PANTHER" id="PTHR36918">
    <property type="match status" value="1"/>
</dbReference>
<evidence type="ECO:0000256" key="1">
    <source>
        <dbReference type="ARBA" id="ARBA00009990"/>
    </source>
</evidence>
<comment type="similarity">
    <text evidence="1 6">Belongs to the SecB family.</text>
</comment>
<evidence type="ECO:0000256" key="5">
    <source>
        <dbReference type="ARBA" id="ARBA00023186"/>
    </source>
</evidence>
<evidence type="ECO:0000256" key="2">
    <source>
        <dbReference type="ARBA" id="ARBA00022448"/>
    </source>
</evidence>
<keyword evidence="5 6" id="KW-0143">Chaperone</keyword>